<reference evidence="3" key="1">
    <citation type="submission" date="2023-01" db="EMBL/GenBank/DDBJ databases">
        <title>Genome assembly of the deep-sea coral Lophelia pertusa.</title>
        <authorList>
            <person name="Herrera S."/>
            <person name="Cordes E."/>
        </authorList>
    </citation>
    <scope>NUCLEOTIDE SEQUENCE</scope>
    <source>
        <strain evidence="3">USNM1676648</strain>
        <tissue evidence="3">Polyp</tissue>
    </source>
</reference>
<dbReference type="PROSITE" id="PS50222">
    <property type="entry name" value="EF_HAND_2"/>
    <property type="match status" value="2"/>
</dbReference>
<dbReference type="SUPFAM" id="SSF47473">
    <property type="entry name" value="EF-hand"/>
    <property type="match status" value="1"/>
</dbReference>
<evidence type="ECO:0000313" key="4">
    <source>
        <dbReference type="Proteomes" id="UP001163046"/>
    </source>
</evidence>
<dbReference type="FunFam" id="1.10.238.10:FF:000179">
    <property type="entry name" value="EF-hand calcium-binding domain-containing protein 6"/>
    <property type="match status" value="1"/>
</dbReference>
<dbReference type="GO" id="GO:0005509">
    <property type="term" value="F:calcium ion binding"/>
    <property type="evidence" value="ECO:0007669"/>
    <property type="project" value="InterPro"/>
</dbReference>
<gene>
    <name evidence="3" type="primary">EFCAB6_1</name>
    <name evidence="3" type="ORF">OS493_008062</name>
</gene>
<dbReference type="InterPro" id="IPR002048">
    <property type="entry name" value="EF_hand_dom"/>
</dbReference>
<protein>
    <submittedName>
        <fullName evidence="3">EF-hand calcium-binding domain-containing protein 6</fullName>
    </submittedName>
</protein>
<dbReference type="InterPro" id="IPR011992">
    <property type="entry name" value="EF-hand-dom_pair"/>
</dbReference>
<dbReference type="AlphaFoldDB" id="A0A9W9YI67"/>
<name>A0A9W9YI67_9CNID</name>
<dbReference type="InterPro" id="IPR052603">
    <property type="entry name" value="EFCB6"/>
</dbReference>
<proteinExistence type="predicted"/>
<dbReference type="OrthoDB" id="26525at2759"/>
<dbReference type="EMBL" id="MU827780">
    <property type="protein sequence ID" value="KAJ7337903.1"/>
    <property type="molecule type" value="Genomic_DNA"/>
</dbReference>
<feature type="domain" description="EF-hand" evidence="2">
    <location>
        <begin position="82"/>
        <end position="114"/>
    </location>
</feature>
<dbReference type="Gene3D" id="1.10.238.10">
    <property type="entry name" value="EF-hand"/>
    <property type="match status" value="1"/>
</dbReference>
<evidence type="ECO:0000313" key="3">
    <source>
        <dbReference type="EMBL" id="KAJ7337903.1"/>
    </source>
</evidence>
<dbReference type="InterPro" id="IPR018247">
    <property type="entry name" value="EF_Hand_1_Ca_BS"/>
</dbReference>
<organism evidence="3 4">
    <name type="scientific">Desmophyllum pertusum</name>
    <dbReference type="NCBI Taxonomy" id="174260"/>
    <lineage>
        <taxon>Eukaryota</taxon>
        <taxon>Metazoa</taxon>
        <taxon>Cnidaria</taxon>
        <taxon>Anthozoa</taxon>
        <taxon>Hexacorallia</taxon>
        <taxon>Scleractinia</taxon>
        <taxon>Caryophylliina</taxon>
        <taxon>Caryophylliidae</taxon>
        <taxon>Desmophyllum</taxon>
    </lineage>
</organism>
<dbReference type="PANTHER" id="PTHR20875:SF5">
    <property type="entry name" value="EF-HAND DOMAIN-CONTAINING PROTEIN"/>
    <property type="match status" value="1"/>
</dbReference>
<evidence type="ECO:0000259" key="2">
    <source>
        <dbReference type="PROSITE" id="PS50222"/>
    </source>
</evidence>
<sequence length="114" mass="13158">MPVKVQNLVPMSHTNRNRTQVAWSDSKRANEAINAVVGKIRNQMISDWKGLRRAFKKLDLLGDGSVSVTDFKAALNKFSFPLNEEDFFHIFSVFDENMEGRISYVEFMRRSLSE</sequence>
<dbReference type="Proteomes" id="UP001163046">
    <property type="component" value="Unassembled WGS sequence"/>
</dbReference>
<feature type="domain" description="EF-hand" evidence="2">
    <location>
        <begin position="46"/>
        <end position="81"/>
    </location>
</feature>
<evidence type="ECO:0000256" key="1">
    <source>
        <dbReference type="ARBA" id="ARBA00022837"/>
    </source>
</evidence>
<dbReference type="Pfam" id="PF13499">
    <property type="entry name" value="EF-hand_7"/>
    <property type="match status" value="1"/>
</dbReference>
<comment type="caution">
    <text evidence="3">The sequence shown here is derived from an EMBL/GenBank/DDBJ whole genome shotgun (WGS) entry which is preliminary data.</text>
</comment>
<keyword evidence="4" id="KW-1185">Reference proteome</keyword>
<dbReference type="CDD" id="cd00051">
    <property type="entry name" value="EFh"/>
    <property type="match status" value="1"/>
</dbReference>
<keyword evidence="1" id="KW-0106">Calcium</keyword>
<dbReference type="PROSITE" id="PS00018">
    <property type="entry name" value="EF_HAND_1"/>
    <property type="match status" value="1"/>
</dbReference>
<dbReference type="PANTHER" id="PTHR20875">
    <property type="entry name" value="EF-HAND CALCIUM-BINDING DOMAIN-CONTAINING PROTEIN 6-RELATED"/>
    <property type="match status" value="1"/>
</dbReference>
<accession>A0A9W9YI67</accession>